<reference evidence="2 3" key="1">
    <citation type="submission" date="2019-05" db="EMBL/GenBank/DDBJ databases">
        <title>Another draft genome of Portunus trituberculatus and its Hox gene families provides insights of decapod evolution.</title>
        <authorList>
            <person name="Jeong J.-H."/>
            <person name="Song I."/>
            <person name="Kim S."/>
            <person name="Choi T."/>
            <person name="Kim D."/>
            <person name="Ryu S."/>
            <person name="Kim W."/>
        </authorList>
    </citation>
    <scope>NUCLEOTIDE SEQUENCE [LARGE SCALE GENOMIC DNA]</scope>
    <source>
        <tissue evidence="2">Muscle</tissue>
    </source>
</reference>
<dbReference type="InterPro" id="IPR045257">
    <property type="entry name" value="E2/Pdx1"/>
</dbReference>
<proteinExistence type="predicted"/>
<dbReference type="PANTHER" id="PTHR23151">
    <property type="entry name" value="DIHYDROLIPOAMIDE ACETYL/SUCCINYL-TRANSFERASE-RELATED"/>
    <property type="match status" value="1"/>
</dbReference>
<keyword evidence="2" id="KW-0670">Pyruvate</keyword>
<keyword evidence="2" id="KW-0808">Transferase</keyword>
<evidence type="ECO:0000313" key="3">
    <source>
        <dbReference type="Proteomes" id="UP000324222"/>
    </source>
</evidence>
<keyword evidence="3" id="KW-1185">Reference proteome</keyword>
<dbReference type="AlphaFoldDB" id="A0A5B7GRJ0"/>
<dbReference type="GO" id="GO:0045254">
    <property type="term" value="C:pyruvate dehydrogenase complex"/>
    <property type="evidence" value="ECO:0007669"/>
    <property type="project" value="InterPro"/>
</dbReference>
<name>A0A5B7GRJ0_PORTR</name>
<protein>
    <submittedName>
        <fullName evidence="2">Dihydrolipoyllysine-residue acetyltransferase component of pyruvate dehydrogenase complex, mitochondrial</fullName>
    </submittedName>
</protein>
<dbReference type="OrthoDB" id="537444at2759"/>
<dbReference type="Proteomes" id="UP000324222">
    <property type="component" value="Unassembled WGS sequence"/>
</dbReference>
<dbReference type="InterPro" id="IPR001078">
    <property type="entry name" value="2-oxoacid_DH_actylTfrase"/>
</dbReference>
<dbReference type="EMBL" id="VSRR010017309">
    <property type="protein sequence ID" value="MPC60229.1"/>
    <property type="molecule type" value="Genomic_DNA"/>
</dbReference>
<feature type="domain" description="2-oxoacid dehydrogenase acyltransferase catalytic" evidence="1">
    <location>
        <begin position="38"/>
        <end position="82"/>
    </location>
</feature>
<dbReference type="GO" id="GO:0004742">
    <property type="term" value="F:dihydrolipoyllysine-residue acetyltransferase activity"/>
    <property type="evidence" value="ECO:0007669"/>
    <property type="project" value="TreeGrafter"/>
</dbReference>
<accession>A0A5B7GRJ0</accession>
<dbReference type="SUPFAM" id="SSF52777">
    <property type="entry name" value="CoA-dependent acyltransferases"/>
    <property type="match status" value="1"/>
</dbReference>
<gene>
    <name evidence="2" type="primary">DLAT_1</name>
    <name evidence="2" type="ORF">E2C01_054267</name>
</gene>
<dbReference type="Pfam" id="PF00198">
    <property type="entry name" value="2-oxoacid_dh"/>
    <property type="match status" value="1"/>
</dbReference>
<evidence type="ECO:0000313" key="2">
    <source>
        <dbReference type="EMBL" id="MPC60229.1"/>
    </source>
</evidence>
<dbReference type="InterPro" id="IPR023213">
    <property type="entry name" value="CAT-like_dom_sf"/>
</dbReference>
<sequence length="111" mass="11902">MFTPRIFMLFWSGSVVSPNLIRPSTSQETAQDQDTTIASGGTFSVSNLGMMGVKNFSAIINPPQSCILAVGGTERRLVADETMEKGKCEGWEGAISSIMAICCFTAELDTI</sequence>
<dbReference type="Gene3D" id="3.30.559.10">
    <property type="entry name" value="Chloramphenicol acetyltransferase-like domain"/>
    <property type="match status" value="1"/>
</dbReference>
<organism evidence="2 3">
    <name type="scientific">Portunus trituberculatus</name>
    <name type="common">Swimming crab</name>
    <name type="synonym">Neptunus trituberculatus</name>
    <dbReference type="NCBI Taxonomy" id="210409"/>
    <lineage>
        <taxon>Eukaryota</taxon>
        <taxon>Metazoa</taxon>
        <taxon>Ecdysozoa</taxon>
        <taxon>Arthropoda</taxon>
        <taxon>Crustacea</taxon>
        <taxon>Multicrustacea</taxon>
        <taxon>Malacostraca</taxon>
        <taxon>Eumalacostraca</taxon>
        <taxon>Eucarida</taxon>
        <taxon>Decapoda</taxon>
        <taxon>Pleocyemata</taxon>
        <taxon>Brachyura</taxon>
        <taxon>Eubrachyura</taxon>
        <taxon>Portunoidea</taxon>
        <taxon>Portunidae</taxon>
        <taxon>Portuninae</taxon>
        <taxon>Portunus</taxon>
    </lineage>
</organism>
<dbReference type="PANTHER" id="PTHR23151:SF90">
    <property type="entry name" value="DIHYDROLIPOYLLYSINE-RESIDUE ACETYLTRANSFERASE COMPONENT OF PYRUVATE DEHYDROGENASE COMPLEX, MITOCHONDRIAL-RELATED"/>
    <property type="match status" value="1"/>
</dbReference>
<evidence type="ECO:0000259" key="1">
    <source>
        <dbReference type="Pfam" id="PF00198"/>
    </source>
</evidence>
<dbReference type="GO" id="GO:0006086">
    <property type="term" value="P:pyruvate decarboxylation to acetyl-CoA"/>
    <property type="evidence" value="ECO:0007669"/>
    <property type="project" value="InterPro"/>
</dbReference>
<comment type="caution">
    <text evidence="2">The sequence shown here is derived from an EMBL/GenBank/DDBJ whole genome shotgun (WGS) entry which is preliminary data.</text>
</comment>